<comment type="caution">
    <text evidence="2">The sequence shown here is derived from an EMBL/GenBank/DDBJ whole genome shotgun (WGS) entry which is preliminary data.</text>
</comment>
<organism evidence="2 3">
    <name type="scientific">Trichonephila clavipes</name>
    <name type="common">Golden silk orbweaver</name>
    <name type="synonym">Nephila clavipes</name>
    <dbReference type="NCBI Taxonomy" id="2585209"/>
    <lineage>
        <taxon>Eukaryota</taxon>
        <taxon>Metazoa</taxon>
        <taxon>Ecdysozoa</taxon>
        <taxon>Arthropoda</taxon>
        <taxon>Chelicerata</taxon>
        <taxon>Arachnida</taxon>
        <taxon>Araneae</taxon>
        <taxon>Araneomorphae</taxon>
        <taxon>Entelegynae</taxon>
        <taxon>Araneoidea</taxon>
        <taxon>Nephilidae</taxon>
        <taxon>Trichonephila</taxon>
    </lineage>
</organism>
<reference evidence="2" key="1">
    <citation type="submission" date="2020-08" db="EMBL/GenBank/DDBJ databases">
        <title>Multicomponent nature underlies the extraordinary mechanical properties of spider dragline silk.</title>
        <authorList>
            <person name="Kono N."/>
            <person name="Nakamura H."/>
            <person name="Mori M."/>
            <person name="Yoshida Y."/>
            <person name="Ohtoshi R."/>
            <person name="Malay A.D."/>
            <person name="Moran D.A.P."/>
            <person name="Tomita M."/>
            <person name="Numata K."/>
            <person name="Arakawa K."/>
        </authorList>
    </citation>
    <scope>NUCLEOTIDE SEQUENCE</scope>
</reference>
<evidence type="ECO:0000259" key="1">
    <source>
        <dbReference type="PROSITE" id="PS50994"/>
    </source>
</evidence>
<dbReference type="Proteomes" id="UP000887159">
    <property type="component" value="Unassembled WGS sequence"/>
</dbReference>
<dbReference type="PROSITE" id="PS50994">
    <property type="entry name" value="INTEGRASE"/>
    <property type="match status" value="1"/>
</dbReference>
<dbReference type="EMBL" id="BMAU01021389">
    <property type="protein sequence ID" value="GFY29714.1"/>
    <property type="molecule type" value="Genomic_DNA"/>
</dbReference>
<evidence type="ECO:0000313" key="2">
    <source>
        <dbReference type="EMBL" id="GFY29714.1"/>
    </source>
</evidence>
<name>A0A8X6W896_TRICX</name>
<dbReference type="Pfam" id="PF00665">
    <property type="entry name" value="rve"/>
    <property type="match status" value="1"/>
</dbReference>
<gene>
    <name evidence="2" type="ORF">TNCV_1812921</name>
</gene>
<dbReference type="Gene3D" id="3.30.420.10">
    <property type="entry name" value="Ribonuclease H-like superfamily/Ribonuclease H"/>
    <property type="match status" value="1"/>
</dbReference>
<accession>A0A8X6W896</accession>
<dbReference type="GO" id="GO:0003676">
    <property type="term" value="F:nucleic acid binding"/>
    <property type="evidence" value="ECO:0007669"/>
    <property type="project" value="InterPro"/>
</dbReference>
<dbReference type="InterPro" id="IPR050951">
    <property type="entry name" value="Retrovirus_Pol_polyprotein"/>
</dbReference>
<dbReference type="SUPFAM" id="SSF53098">
    <property type="entry name" value="Ribonuclease H-like"/>
    <property type="match status" value="1"/>
</dbReference>
<dbReference type="InterPro" id="IPR001584">
    <property type="entry name" value="Integrase_cat-core"/>
</dbReference>
<feature type="domain" description="Integrase catalytic" evidence="1">
    <location>
        <begin position="36"/>
        <end position="114"/>
    </location>
</feature>
<dbReference type="PANTHER" id="PTHR37984:SF5">
    <property type="entry name" value="PROTEIN NYNRIN-LIKE"/>
    <property type="match status" value="1"/>
</dbReference>
<dbReference type="PANTHER" id="PTHR37984">
    <property type="entry name" value="PROTEIN CBG26694"/>
    <property type="match status" value="1"/>
</dbReference>
<dbReference type="AlphaFoldDB" id="A0A8X6W896"/>
<proteinExistence type="predicted"/>
<dbReference type="InterPro" id="IPR012337">
    <property type="entry name" value="RNaseH-like_sf"/>
</dbReference>
<protein>
    <submittedName>
        <fullName evidence="2">Integrase catalytic domain-containing protein</fullName>
    </submittedName>
</protein>
<evidence type="ECO:0000313" key="3">
    <source>
        <dbReference type="Proteomes" id="UP000887159"/>
    </source>
</evidence>
<keyword evidence="3" id="KW-1185">Reference proteome</keyword>
<dbReference type="GO" id="GO:0015074">
    <property type="term" value="P:DNA integration"/>
    <property type="evidence" value="ECO:0007669"/>
    <property type="project" value="InterPro"/>
</dbReference>
<sequence>MFSLVFLQSPSQVKLTMTVLLRHNRLIRSIWNFLGTQNEPSQRFDHVHLDLIGPLPPSNGYTYCLTMIDRFSKWPEAQPLKDITAETVAEAFFSSWVSRFGTPAILTTDRGQAV</sequence>
<dbReference type="InterPro" id="IPR036397">
    <property type="entry name" value="RNaseH_sf"/>
</dbReference>